<dbReference type="PANTHER" id="PTHR43133">
    <property type="entry name" value="RNA POLYMERASE ECF-TYPE SIGMA FACTO"/>
    <property type="match status" value="1"/>
</dbReference>
<feature type="domain" description="RNA polymerase sigma factor 70 region 4 type 2" evidence="6">
    <location>
        <begin position="101"/>
        <end position="152"/>
    </location>
</feature>
<dbReference type="InterPro" id="IPR036388">
    <property type="entry name" value="WH-like_DNA-bd_sf"/>
</dbReference>
<dbReference type="STRING" id="1508404.JMA_00110"/>
<feature type="domain" description="RNA polymerase sigma-70 region 2" evidence="5">
    <location>
        <begin position="14"/>
        <end position="80"/>
    </location>
</feature>
<dbReference type="SUPFAM" id="SSF88659">
    <property type="entry name" value="Sigma3 and sigma4 domains of RNA polymerase sigma factors"/>
    <property type="match status" value="1"/>
</dbReference>
<evidence type="ECO:0000313" key="8">
    <source>
        <dbReference type="Proteomes" id="UP000031449"/>
    </source>
</evidence>
<evidence type="ECO:0000256" key="3">
    <source>
        <dbReference type="ARBA" id="ARBA00023082"/>
    </source>
</evidence>
<dbReference type="CDD" id="cd06171">
    <property type="entry name" value="Sigma70_r4"/>
    <property type="match status" value="1"/>
</dbReference>
<dbReference type="Gene3D" id="1.10.10.10">
    <property type="entry name" value="Winged helix-like DNA-binding domain superfamily/Winged helix DNA-binding domain"/>
    <property type="match status" value="1"/>
</dbReference>
<gene>
    <name evidence="7" type="ORF">JMA_00110</name>
</gene>
<comment type="similarity">
    <text evidence="1">Belongs to the sigma-70 factor family. ECF subfamily.</text>
</comment>
<evidence type="ECO:0000256" key="2">
    <source>
        <dbReference type="ARBA" id="ARBA00023015"/>
    </source>
</evidence>
<dbReference type="GO" id="GO:0016987">
    <property type="term" value="F:sigma factor activity"/>
    <property type="evidence" value="ECO:0007669"/>
    <property type="project" value="UniProtKB-KW"/>
</dbReference>
<dbReference type="InterPro" id="IPR014284">
    <property type="entry name" value="RNA_pol_sigma-70_dom"/>
</dbReference>
<dbReference type="Pfam" id="PF04542">
    <property type="entry name" value="Sigma70_r2"/>
    <property type="match status" value="1"/>
</dbReference>
<organism evidence="7 8">
    <name type="scientific">Jeotgalibacillus malaysiensis</name>
    <dbReference type="NCBI Taxonomy" id="1508404"/>
    <lineage>
        <taxon>Bacteria</taxon>
        <taxon>Bacillati</taxon>
        <taxon>Bacillota</taxon>
        <taxon>Bacilli</taxon>
        <taxon>Bacillales</taxon>
        <taxon>Caryophanaceae</taxon>
        <taxon>Jeotgalibacillus</taxon>
    </lineage>
</organism>
<dbReference type="Proteomes" id="UP000031449">
    <property type="component" value="Chromosome"/>
</dbReference>
<dbReference type="AlphaFoldDB" id="A0A0B5ALE7"/>
<keyword evidence="8" id="KW-1185">Reference proteome</keyword>
<evidence type="ECO:0000256" key="4">
    <source>
        <dbReference type="ARBA" id="ARBA00023163"/>
    </source>
</evidence>
<evidence type="ECO:0000256" key="1">
    <source>
        <dbReference type="ARBA" id="ARBA00010641"/>
    </source>
</evidence>
<name>A0A0B5ALE7_9BACL</name>
<evidence type="ECO:0000259" key="6">
    <source>
        <dbReference type="Pfam" id="PF08281"/>
    </source>
</evidence>
<keyword evidence="2" id="KW-0805">Transcription regulation</keyword>
<evidence type="ECO:0008006" key="9">
    <source>
        <dbReference type="Google" id="ProtNLM"/>
    </source>
</evidence>
<dbReference type="GO" id="GO:0003677">
    <property type="term" value="F:DNA binding"/>
    <property type="evidence" value="ECO:0007669"/>
    <property type="project" value="InterPro"/>
</dbReference>
<dbReference type="InterPro" id="IPR039425">
    <property type="entry name" value="RNA_pol_sigma-70-like"/>
</dbReference>
<reference evidence="7 8" key="1">
    <citation type="submission" date="2014-08" db="EMBL/GenBank/DDBJ databases">
        <title>Complete genome of a marine bacteria Jeotgalibacillus malaysiensis.</title>
        <authorList>
            <person name="Yaakop A.S."/>
            <person name="Chan K.-G."/>
            <person name="Goh K.M."/>
        </authorList>
    </citation>
    <scope>NUCLEOTIDE SEQUENCE [LARGE SCALE GENOMIC DNA]</scope>
    <source>
        <strain evidence="7 8">D5</strain>
    </source>
</reference>
<evidence type="ECO:0000259" key="5">
    <source>
        <dbReference type="Pfam" id="PF04542"/>
    </source>
</evidence>
<protein>
    <recommendedName>
        <fullName evidence="9">RNA polymerase sigma factor SigY</fullName>
    </recommendedName>
</protein>
<proteinExistence type="inferred from homology"/>
<dbReference type="SUPFAM" id="SSF88946">
    <property type="entry name" value="Sigma2 domain of RNA polymerase sigma factors"/>
    <property type="match status" value="1"/>
</dbReference>
<dbReference type="InterPro" id="IPR013324">
    <property type="entry name" value="RNA_pol_sigma_r3/r4-like"/>
</dbReference>
<dbReference type="InterPro" id="IPR013249">
    <property type="entry name" value="RNA_pol_sigma70_r4_t2"/>
</dbReference>
<evidence type="ECO:0000313" key="7">
    <source>
        <dbReference type="EMBL" id="AJD89328.1"/>
    </source>
</evidence>
<sequence length="174" mass="20505">MIRDRTEQLSEWLHENYSFLYAYLVKLTLHPAEAEDLAQDTVLRCIERFSQYRPEKASFSTWMIQIATNLWLDKKRRKKREQTYLNKQQLEWHLGDELGIEVADALRTLKDHHRIPVILKYTYGYSYEEIAHICGVSIGTIKSRLHHAMANLRKELGEDEGQNGRKTDQRSSGI</sequence>
<dbReference type="KEGG" id="jeo:JMA_00110"/>
<dbReference type="EMBL" id="CP009416">
    <property type="protein sequence ID" value="AJD89328.1"/>
    <property type="molecule type" value="Genomic_DNA"/>
</dbReference>
<dbReference type="InterPro" id="IPR013325">
    <property type="entry name" value="RNA_pol_sigma_r2"/>
</dbReference>
<accession>A0A0B5ALE7</accession>
<dbReference type="PANTHER" id="PTHR43133:SF60">
    <property type="entry name" value="RNA POLYMERASE SIGMA FACTOR SIGV"/>
    <property type="match status" value="1"/>
</dbReference>
<dbReference type="Gene3D" id="1.10.1740.10">
    <property type="match status" value="1"/>
</dbReference>
<dbReference type="InterPro" id="IPR007627">
    <property type="entry name" value="RNA_pol_sigma70_r2"/>
</dbReference>
<dbReference type="GO" id="GO:0006352">
    <property type="term" value="P:DNA-templated transcription initiation"/>
    <property type="evidence" value="ECO:0007669"/>
    <property type="project" value="InterPro"/>
</dbReference>
<keyword evidence="3" id="KW-0731">Sigma factor</keyword>
<dbReference type="BioCyc" id="JESP1508404:G14D9-9189-MONOMER"/>
<dbReference type="HOGENOM" id="CLU_047691_3_4_9"/>
<keyword evidence="4" id="KW-0804">Transcription</keyword>
<dbReference type="NCBIfam" id="TIGR02937">
    <property type="entry name" value="sigma70-ECF"/>
    <property type="match status" value="1"/>
</dbReference>
<dbReference type="Pfam" id="PF08281">
    <property type="entry name" value="Sigma70_r4_2"/>
    <property type="match status" value="1"/>
</dbReference>